<dbReference type="AlphaFoldDB" id="A0A1J5F9L3"/>
<keyword evidence="1" id="KW-0812">Transmembrane</keyword>
<gene>
    <name evidence="3" type="ORF">AUK13_00685</name>
</gene>
<dbReference type="STRING" id="1805236.AUK13_00685"/>
<dbReference type="SUPFAM" id="SSF48317">
    <property type="entry name" value="Acid phosphatase/Vanadium-dependent haloperoxidase"/>
    <property type="match status" value="1"/>
</dbReference>
<dbReference type="GO" id="GO:0042392">
    <property type="term" value="F:sphingosine-1-phosphate phosphatase activity"/>
    <property type="evidence" value="ECO:0007669"/>
    <property type="project" value="TreeGrafter"/>
</dbReference>
<keyword evidence="1" id="KW-1133">Transmembrane helix</keyword>
<feature type="transmembrane region" description="Helical" evidence="1">
    <location>
        <begin position="103"/>
        <end position="122"/>
    </location>
</feature>
<evidence type="ECO:0000256" key="1">
    <source>
        <dbReference type="SAM" id="Phobius"/>
    </source>
</evidence>
<evidence type="ECO:0000313" key="3">
    <source>
        <dbReference type="EMBL" id="OIP56603.1"/>
    </source>
</evidence>
<dbReference type="EMBL" id="MNYR01000011">
    <property type="protein sequence ID" value="OIP56603.1"/>
    <property type="molecule type" value="Genomic_DNA"/>
</dbReference>
<evidence type="ECO:0000313" key="4">
    <source>
        <dbReference type="Proteomes" id="UP000183922"/>
    </source>
</evidence>
<dbReference type="SMART" id="SM00014">
    <property type="entry name" value="acidPPc"/>
    <property type="match status" value="1"/>
</dbReference>
<name>A0A1J5F9L3_9BACT</name>
<protein>
    <recommendedName>
        <fullName evidence="2">Phosphatidic acid phosphatase type 2/haloperoxidase domain-containing protein</fullName>
    </recommendedName>
</protein>
<feature type="domain" description="Phosphatidic acid phosphatase type 2/haloperoxidase" evidence="2">
    <location>
        <begin position="60"/>
        <end position="168"/>
    </location>
</feature>
<dbReference type="PANTHER" id="PTHR14969">
    <property type="entry name" value="SPHINGOSINE-1-PHOSPHATE PHOSPHOHYDROLASE"/>
    <property type="match status" value="1"/>
</dbReference>
<reference evidence="3 4" key="1">
    <citation type="journal article" date="2016" name="Environ. Microbiol.">
        <title>Genomic resolution of a cold subsurface aquifer community provides metabolic insights for novel microbes adapted to high CO concentrations.</title>
        <authorList>
            <person name="Probst A.J."/>
            <person name="Castelle C.J."/>
            <person name="Singh A."/>
            <person name="Brown C.T."/>
            <person name="Anantharaman K."/>
            <person name="Sharon I."/>
            <person name="Hug L.A."/>
            <person name="Burstein D."/>
            <person name="Emerson J.B."/>
            <person name="Thomas B.C."/>
            <person name="Banfield J.F."/>
        </authorList>
    </citation>
    <scope>NUCLEOTIDE SEQUENCE [LARGE SCALE GENOMIC DNA]</scope>
    <source>
        <strain evidence="3">CG2_30_39_24</strain>
    </source>
</reference>
<dbReference type="InterPro" id="IPR036938">
    <property type="entry name" value="PAP2/HPO_sf"/>
</dbReference>
<feature type="transmembrane region" description="Helical" evidence="1">
    <location>
        <begin position="59"/>
        <end position="83"/>
    </location>
</feature>
<feature type="transmembrane region" description="Helical" evidence="1">
    <location>
        <begin position="153"/>
        <end position="171"/>
    </location>
</feature>
<dbReference type="Proteomes" id="UP000183922">
    <property type="component" value="Unassembled WGS sequence"/>
</dbReference>
<evidence type="ECO:0000259" key="2">
    <source>
        <dbReference type="SMART" id="SM00014"/>
    </source>
</evidence>
<feature type="transmembrane region" description="Helical" evidence="1">
    <location>
        <begin position="23"/>
        <end position="47"/>
    </location>
</feature>
<dbReference type="InterPro" id="IPR000326">
    <property type="entry name" value="PAP2/HPO"/>
</dbReference>
<dbReference type="Pfam" id="PF01569">
    <property type="entry name" value="PAP2"/>
    <property type="match status" value="1"/>
</dbReference>
<organism evidence="3 4">
    <name type="scientific">Candidatus Kuenenbacteria bacterium CG2_30_39_24</name>
    <dbReference type="NCBI Taxonomy" id="1805236"/>
    <lineage>
        <taxon>Bacteria</taxon>
        <taxon>Candidatus Kueneniibacteriota</taxon>
    </lineage>
</organism>
<comment type="caution">
    <text evidence="3">The sequence shown here is derived from an EMBL/GenBank/DDBJ whole genome shotgun (WGS) entry which is preliminary data.</text>
</comment>
<sequence length="178" mass="20297">MNKFMLDEKILFFLNNLSGQSGLFDAVIVFLADYLQYFLGIVFLWLLFCSRYPQKKKYVFLFTVLLSILVACFGIAAIIHYFYHHPRPFLVYPVNQIISASGSSFPSGHATFFFAMATAIFLFNKKWGIWFFIASVLISTSRVIAGVHYPSDIAGGAIIGFAVAYLIYTLIRRHSRFV</sequence>
<accession>A0A1J5F9L3</accession>
<keyword evidence="1" id="KW-0472">Membrane</keyword>
<feature type="transmembrane region" description="Helical" evidence="1">
    <location>
        <begin position="129"/>
        <end position="147"/>
    </location>
</feature>
<dbReference type="PANTHER" id="PTHR14969:SF13">
    <property type="entry name" value="AT30094P"/>
    <property type="match status" value="1"/>
</dbReference>
<proteinExistence type="predicted"/>
<dbReference type="Gene3D" id="1.20.144.10">
    <property type="entry name" value="Phosphatidic acid phosphatase type 2/haloperoxidase"/>
    <property type="match status" value="1"/>
</dbReference>